<evidence type="ECO:0000259" key="5">
    <source>
        <dbReference type="Pfam" id="PF08386"/>
    </source>
</evidence>
<dbReference type="OrthoDB" id="3930934at2"/>
<sequence>MDCATIVVPVNYQKPGDGNLSVSISRRKATDPGHRQGVLLLNPGGPGGSGMTMPNWMKSEKIAGPFDLIGFDPRGVGRSTPLRCEVPPNEPLRESRPADRQLAQIEADAEAQEKGCAAAGGGIRKYISTANTARDMDVIRGVLGEKKINYLGISYGTYLGAVYGSMFPSKLNRSVLDASMHPDWLWYEQAKQVSVAAKENAVALATWIADRDSRYHFGTTPAAVLAAFEDLRAKVAERPVETPGTWMPVDGTTLDYILGSSGYRPAWDVSTQLIGQIRDAANAPAGQAKLSSDAGKALKILYGTIKPTTEGVFPAVSCETPWSKDLKGYEEQMRLFREKYPYGSGAMQAGPTNCAYAQWTPPEKAVDLKRNGYPVGLVVGAEFDPSTQYDGSPAMASKLNNSLISVKDEGSHGQYGRNTCVTQKVDGYLINGVLPGSRSTCDGSPRPDVPADGTAAAKTFKPAGGSLADRAAAGAAAAKGPLNRY</sequence>
<evidence type="ECO:0000256" key="1">
    <source>
        <dbReference type="ARBA" id="ARBA00010088"/>
    </source>
</evidence>
<dbReference type="PANTHER" id="PTHR43248:SF29">
    <property type="entry name" value="TRIPEPTIDYL AMINOPEPTIDASE"/>
    <property type="match status" value="1"/>
</dbReference>
<dbReference type="InterPro" id="IPR029058">
    <property type="entry name" value="AB_hydrolase_fold"/>
</dbReference>
<evidence type="ECO:0000256" key="2">
    <source>
        <dbReference type="ARBA" id="ARBA00022729"/>
    </source>
</evidence>
<dbReference type="Pfam" id="PF08386">
    <property type="entry name" value="Abhydrolase_4"/>
    <property type="match status" value="1"/>
</dbReference>
<dbReference type="EMBL" id="SMKX01000033">
    <property type="protein sequence ID" value="TDD59661.1"/>
    <property type="molecule type" value="Genomic_DNA"/>
</dbReference>
<organism evidence="6 7">
    <name type="scientific">Kribbella antibiotica</name>
    <dbReference type="NCBI Taxonomy" id="190195"/>
    <lineage>
        <taxon>Bacteria</taxon>
        <taxon>Bacillati</taxon>
        <taxon>Actinomycetota</taxon>
        <taxon>Actinomycetes</taxon>
        <taxon>Propionibacteriales</taxon>
        <taxon>Kribbellaceae</taxon>
        <taxon>Kribbella</taxon>
    </lineage>
</organism>
<keyword evidence="2" id="KW-0732">Signal</keyword>
<evidence type="ECO:0000313" key="7">
    <source>
        <dbReference type="Proteomes" id="UP000295124"/>
    </source>
</evidence>
<gene>
    <name evidence="6" type="ORF">E1263_14075</name>
</gene>
<dbReference type="Gene3D" id="3.40.50.1820">
    <property type="entry name" value="alpha/beta hydrolase"/>
    <property type="match status" value="1"/>
</dbReference>
<reference evidence="6 7" key="1">
    <citation type="submission" date="2019-03" db="EMBL/GenBank/DDBJ databases">
        <title>Draft genome sequences of novel Actinobacteria.</title>
        <authorList>
            <person name="Sahin N."/>
            <person name="Ay H."/>
            <person name="Saygin H."/>
        </authorList>
    </citation>
    <scope>NUCLEOTIDE SEQUENCE [LARGE SCALE GENOMIC DNA]</scope>
    <source>
        <strain evidence="6 7">JCM 13523</strain>
    </source>
</reference>
<feature type="domain" description="Peptidase S33 tripeptidyl aminopeptidase-like C-terminal" evidence="5">
    <location>
        <begin position="345"/>
        <end position="441"/>
    </location>
</feature>
<proteinExistence type="inferred from homology"/>
<keyword evidence="7" id="KW-1185">Reference proteome</keyword>
<comment type="similarity">
    <text evidence="1">Belongs to the peptidase S33 family.</text>
</comment>
<dbReference type="SUPFAM" id="SSF53474">
    <property type="entry name" value="alpha/beta-Hydrolases"/>
    <property type="match status" value="1"/>
</dbReference>
<evidence type="ECO:0000259" key="4">
    <source>
        <dbReference type="Pfam" id="PF00561"/>
    </source>
</evidence>
<dbReference type="InterPro" id="IPR000073">
    <property type="entry name" value="AB_hydrolase_1"/>
</dbReference>
<name>A0A4R4ZLG7_9ACTN</name>
<dbReference type="Proteomes" id="UP000295124">
    <property type="component" value="Unassembled WGS sequence"/>
</dbReference>
<keyword evidence="3 6" id="KW-0378">Hydrolase</keyword>
<evidence type="ECO:0000256" key="3">
    <source>
        <dbReference type="ARBA" id="ARBA00022801"/>
    </source>
</evidence>
<dbReference type="AlphaFoldDB" id="A0A4R4ZLG7"/>
<comment type="caution">
    <text evidence="6">The sequence shown here is derived from an EMBL/GenBank/DDBJ whole genome shotgun (WGS) entry which is preliminary data.</text>
</comment>
<feature type="domain" description="AB hydrolase-1" evidence="4">
    <location>
        <begin position="38"/>
        <end position="184"/>
    </location>
</feature>
<dbReference type="InterPro" id="IPR051601">
    <property type="entry name" value="Serine_prot/Carboxylest_S33"/>
</dbReference>
<dbReference type="Pfam" id="PF00561">
    <property type="entry name" value="Abhydrolase_1"/>
    <property type="match status" value="1"/>
</dbReference>
<dbReference type="GO" id="GO:0016787">
    <property type="term" value="F:hydrolase activity"/>
    <property type="evidence" value="ECO:0007669"/>
    <property type="project" value="UniProtKB-KW"/>
</dbReference>
<evidence type="ECO:0000313" key="6">
    <source>
        <dbReference type="EMBL" id="TDD59661.1"/>
    </source>
</evidence>
<dbReference type="InterPro" id="IPR013595">
    <property type="entry name" value="Pept_S33_TAP-like_C"/>
</dbReference>
<accession>A0A4R4ZLG7</accession>
<protein>
    <submittedName>
        <fullName evidence="6">Alpha/beta fold hydrolase</fullName>
    </submittedName>
</protein>
<dbReference type="PANTHER" id="PTHR43248">
    <property type="entry name" value="2-SUCCINYL-6-HYDROXY-2,4-CYCLOHEXADIENE-1-CARBOXYLATE SYNTHASE"/>
    <property type="match status" value="1"/>
</dbReference>